<dbReference type="EMBL" id="KL142371">
    <property type="protein sequence ID" value="KDR81050.1"/>
    <property type="molecule type" value="Genomic_DNA"/>
</dbReference>
<gene>
    <name evidence="1" type="ORF">GALMADRAFT_207926</name>
</gene>
<keyword evidence="2" id="KW-1185">Reference proteome</keyword>
<dbReference type="InterPro" id="IPR036047">
    <property type="entry name" value="F-box-like_dom_sf"/>
</dbReference>
<evidence type="ECO:0000313" key="1">
    <source>
        <dbReference type="EMBL" id="KDR81050.1"/>
    </source>
</evidence>
<protein>
    <submittedName>
        <fullName evidence="1">Uncharacterized protein</fullName>
    </submittedName>
</protein>
<dbReference type="Gene3D" id="1.20.1280.50">
    <property type="match status" value="1"/>
</dbReference>
<proteinExistence type="predicted"/>
<reference evidence="2" key="1">
    <citation type="journal article" date="2014" name="Proc. Natl. Acad. Sci. U.S.A.">
        <title>Extensive sampling of basidiomycete genomes demonstrates inadequacy of the white-rot/brown-rot paradigm for wood decay fungi.</title>
        <authorList>
            <person name="Riley R."/>
            <person name="Salamov A.A."/>
            <person name="Brown D.W."/>
            <person name="Nagy L.G."/>
            <person name="Floudas D."/>
            <person name="Held B.W."/>
            <person name="Levasseur A."/>
            <person name="Lombard V."/>
            <person name="Morin E."/>
            <person name="Otillar R."/>
            <person name="Lindquist E.A."/>
            <person name="Sun H."/>
            <person name="LaButti K.M."/>
            <person name="Schmutz J."/>
            <person name="Jabbour D."/>
            <person name="Luo H."/>
            <person name="Baker S.E."/>
            <person name="Pisabarro A.G."/>
            <person name="Walton J.D."/>
            <person name="Blanchette R.A."/>
            <person name="Henrissat B."/>
            <person name="Martin F."/>
            <person name="Cullen D."/>
            <person name="Hibbett D.S."/>
            <person name="Grigoriev I.V."/>
        </authorList>
    </citation>
    <scope>NUCLEOTIDE SEQUENCE [LARGE SCALE GENOMIC DNA]</scope>
    <source>
        <strain evidence="2">CBS 339.88</strain>
    </source>
</reference>
<dbReference type="HOGENOM" id="CLU_578757_0_0_1"/>
<sequence>MEPGSESHQTLNQSRRKGPNFFQSTRYRIYDLITHRSRENLVATRLIPPQGPPVNHVGVLHANETTSPTPYSSDEHGLMQEALLPPALRLPVEILQEIFDVVSHQDRFSVDNIGYSFCRPKDLPWGISQVCRQWRYIVLSSPFLWATLPGINLLSNHTRQKDYVDGLADILKRSRNALITVHVSGVGFTDRTHPVADLLVQHSRRWQKITLYIPLKGLLAFNGAKGNLSSLRTLVAEWKEMNPTDYDSEGTFDLFLKAPELRNISIMKGDVGELQLPHKGLLKYVQRFGCMDKVNDFICSSPGLRHLELVLLKFVPGISSHNLQMANLVFLRIHRVDNGLLRWLLASISAPVLEELNIDAFPDSITPAITSMVSRSAPSLLQKLYLRTAFGTPGQLTDLLILTPKLFLLSVTMPPSDDIRALTASRVYGSVLTPILRDCRFEIMLDTSEEQMCQAASFANARPELKYSLQRY</sequence>
<evidence type="ECO:0000313" key="2">
    <source>
        <dbReference type="Proteomes" id="UP000027222"/>
    </source>
</evidence>
<dbReference type="SUPFAM" id="SSF81383">
    <property type="entry name" value="F-box domain"/>
    <property type="match status" value="1"/>
</dbReference>
<accession>A0A067TCX0</accession>
<dbReference type="Proteomes" id="UP000027222">
    <property type="component" value="Unassembled WGS sequence"/>
</dbReference>
<name>A0A067TCX0_GALM3</name>
<dbReference type="AlphaFoldDB" id="A0A067TCX0"/>
<organism evidence="1 2">
    <name type="scientific">Galerina marginata (strain CBS 339.88)</name>
    <dbReference type="NCBI Taxonomy" id="685588"/>
    <lineage>
        <taxon>Eukaryota</taxon>
        <taxon>Fungi</taxon>
        <taxon>Dikarya</taxon>
        <taxon>Basidiomycota</taxon>
        <taxon>Agaricomycotina</taxon>
        <taxon>Agaricomycetes</taxon>
        <taxon>Agaricomycetidae</taxon>
        <taxon>Agaricales</taxon>
        <taxon>Agaricineae</taxon>
        <taxon>Strophariaceae</taxon>
        <taxon>Galerina</taxon>
    </lineage>
</organism>
<dbReference type="OrthoDB" id="3365698at2759"/>